<evidence type="ECO:0000313" key="2">
    <source>
        <dbReference type="Proteomes" id="UP000639859"/>
    </source>
</evidence>
<gene>
    <name evidence="1" type="ORF">I4Q42_01470</name>
</gene>
<organism evidence="1 2">
    <name type="scientific">Caulobacter hibisci</name>
    <dbReference type="NCBI Taxonomy" id="2035993"/>
    <lineage>
        <taxon>Bacteria</taxon>
        <taxon>Pseudomonadati</taxon>
        <taxon>Pseudomonadota</taxon>
        <taxon>Alphaproteobacteria</taxon>
        <taxon>Caulobacterales</taxon>
        <taxon>Caulobacteraceae</taxon>
        <taxon>Caulobacter</taxon>
    </lineage>
</organism>
<dbReference type="EMBL" id="JADWOX010000001">
    <property type="protein sequence ID" value="MBI1682331.1"/>
    <property type="molecule type" value="Genomic_DNA"/>
</dbReference>
<proteinExistence type="predicted"/>
<accession>A0ABS0SS42</accession>
<name>A0ABS0SS42_9CAUL</name>
<dbReference type="Proteomes" id="UP000639859">
    <property type="component" value="Unassembled WGS sequence"/>
</dbReference>
<dbReference type="RefSeq" id="WP_198574287.1">
    <property type="nucleotide sequence ID" value="NZ_JADWOX010000001.1"/>
</dbReference>
<comment type="caution">
    <text evidence="1">The sequence shown here is derived from an EMBL/GenBank/DDBJ whole genome shotgun (WGS) entry which is preliminary data.</text>
</comment>
<evidence type="ECO:0000313" key="1">
    <source>
        <dbReference type="EMBL" id="MBI1682331.1"/>
    </source>
</evidence>
<protein>
    <submittedName>
        <fullName evidence="1">Uncharacterized protein</fullName>
    </submittedName>
</protein>
<sequence length="78" mass="8865">MEEHPIQQPIREIDVYLSDEGSTVYTVGRRGVTRIEACQKSGLHANIPYVRVWKGDVCEAEFCQHNIVGVYFEPQAEA</sequence>
<reference evidence="1 2" key="1">
    <citation type="submission" date="2020-11" db="EMBL/GenBank/DDBJ databases">
        <title>genome sequence of strain KACC 18849.</title>
        <authorList>
            <person name="Gao J."/>
            <person name="Zhang X."/>
        </authorList>
    </citation>
    <scope>NUCLEOTIDE SEQUENCE [LARGE SCALE GENOMIC DNA]</scope>
    <source>
        <strain evidence="1 2">KACC 18849</strain>
    </source>
</reference>
<keyword evidence="2" id="KW-1185">Reference proteome</keyword>